<evidence type="ECO:0000256" key="3">
    <source>
        <dbReference type="ARBA" id="ARBA00022485"/>
    </source>
</evidence>
<feature type="domain" description="Nitrite/sulphite reductase 4Fe-4S" evidence="9">
    <location>
        <begin position="27"/>
        <end position="106"/>
    </location>
</feature>
<dbReference type="GO" id="GO:0046872">
    <property type="term" value="F:metal ion binding"/>
    <property type="evidence" value="ECO:0007669"/>
    <property type="project" value="UniProtKB-KW"/>
</dbReference>
<dbReference type="Proteomes" id="UP000594638">
    <property type="component" value="Unassembled WGS sequence"/>
</dbReference>
<evidence type="ECO:0000256" key="1">
    <source>
        <dbReference type="ARBA" id="ARBA00001966"/>
    </source>
</evidence>
<dbReference type="Pfam" id="PF01077">
    <property type="entry name" value="NIR_SIR"/>
    <property type="match status" value="1"/>
</dbReference>
<evidence type="ECO:0000313" key="11">
    <source>
        <dbReference type="Proteomes" id="UP000594638"/>
    </source>
</evidence>
<evidence type="ECO:0000256" key="8">
    <source>
        <dbReference type="ARBA" id="ARBA00023014"/>
    </source>
</evidence>
<accession>A0A8S0RAN3</accession>
<sequence>MQNDPHGDLTIVHVASTPRIGQGSGMCVMGSHDLYKHPHVIDLAYMLATENGRLGFSLLVSGFFSPKRCVEAIPLDAWVSGDDILPVYKSILEAFRDLGTRGNKAKM</sequence>
<evidence type="ECO:0000256" key="7">
    <source>
        <dbReference type="ARBA" id="ARBA00023004"/>
    </source>
</evidence>
<dbReference type="AlphaFoldDB" id="A0A8S0RAN3"/>
<keyword evidence="5" id="KW-0479">Metal-binding</keyword>
<dbReference type="GO" id="GO:0016491">
    <property type="term" value="F:oxidoreductase activity"/>
    <property type="evidence" value="ECO:0007669"/>
    <property type="project" value="UniProtKB-KW"/>
</dbReference>
<keyword evidence="8" id="KW-0411">Iron-sulfur</keyword>
<keyword evidence="7" id="KW-0408">Iron</keyword>
<protein>
    <submittedName>
        <fullName evidence="10">Ferredoxin--nitrite reductase, chloroplastic</fullName>
    </submittedName>
</protein>
<dbReference type="InterPro" id="IPR045854">
    <property type="entry name" value="NO2/SO3_Rdtase_4Fe4S_sf"/>
</dbReference>
<keyword evidence="3" id="KW-0004">4Fe-4S</keyword>
<dbReference type="InterPro" id="IPR006067">
    <property type="entry name" value="NO2/SO3_Rdtase_4Fe4S_dom"/>
</dbReference>
<dbReference type="GO" id="GO:0051539">
    <property type="term" value="F:4 iron, 4 sulfur cluster binding"/>
    <property type="evidence" value="ECO:0007669"/>
    <property type="project" value="UniProtKB-KW"/>
</dbReference>
<dbReference type="GO" id="GO:0020037">
    <property type="term" value="F:heme binding"/>
    <property type="evidence" value="ECO:0007669"/>
    <property type="project" value="InterPro"/>
</dbReference>
<dbReference type="Gene3D" id="3.30.413.10">
    <property type="entry name" value="Sulfite Reductase Hemoprotein, domain 1"/>
    <property type="match status" value="1"/>
</dbReference>
<gene>
    <name evidence="10" type="ORF">OLEA9_A030002</name>
</gene>
<proteinExistence type="inferred from homology"/>
<dbReference type="PANTHER" id="PTHR32439">
    <property type="entry name" value="FERREDOXIN--NITRITE REDUCTASE, CHLOROPLASTIC"/>
    <property type="match status" value="1"/>
</dbReference>
<dbReference type="SUPFAM" id="SSF56014">
    <property type="entry name" value="Nitrite and sulphite reductase 4Fe-4S domain-like"/>
    <property type="match status" value="1"/>
</dbReference>
<comment type="similarity">
    <text evidence="2">Belongs to the nitrite and sulfite reductase 4Fe-4S domain family.</text>
</comment>
<comment type="cofactor">
    <cofactor evidence="1">
        <name>[4Fe-4S] cluster</name>
        <dbReference type="ChEBI" id="CHEBI:49883"/>
    </cofactor>
</comment>
<dbReference type="Gramene" id="OE9A030002T1">
    <property type="protein sequence ID" value="OE9A030002C1"/>
    <property type="gene ID" value="OE9A030002"/>
</dbReference>
<keyword evidence="6" id="KW-0560">Oxidoreductase</keyword>
<organism evidence="10 11">
    <name type="scientific">Olea europaea subsp. europaea</name>
    <dbReference type="NCBI Taxonomy" id="158383"/>
    <lineage>
        <taxon>Eukaryota</taxon>
        <taxon>Viridiplantae</taxon>
        <taxon>Streptophyta</taxon>
        <taxon>Embryophyta</taxon>
        <taxon>Tracheophyta</taxon>
        <taxon>Spermatophyta</taxon>
        <taxon>Magnoliopsida</taxon>
        <taxon>eudicotyledons</taxon>
        <taxon>Gunneridae</taxon>
        <taxon>Pentapetalae</taxon>
        <taxon>asterids</taxon>
        <taxon>lamiids</taxon>
        <taxon>Lamiales</taxon>
        <taxon>Oleaceae</taxon>
        <taxon>Oleeae</taxon>
        <taxon>Olea</taxon>
    </lineage>
</organism>
<evidence type="ECO:0000256" key="4">
    <source>
        <dbReference type="ARBA" id="ARBA00022617"/>
    </source>
</evidence>
<dbReference type="InterPro" id="IPR051329">
    <property type="entry name" value="NIR_SIR_4Fe-4S"/>
</dbReference>
<dbReference type="OrthoDB" id="10548800at2759"/>
<evidence type="ECO:0000256" key="5">
    <source>
        <dbReference type="ARBA" id="ARBA00022723"/>
    </source>
</evidence>
<evidence type="ECO:0000256" key="6">
    <source>
        <dbReference type="ARBA" id="ARBA00023002"/>
    </source>
</evidence>
<dbReference type="EMBL" id="CACTIH010002304">
    <property type="protein sequence ID" value="CAA2975760.1"/>
    <property type="molecule type" value="Genomic_DNA"/>
</dbReference>
<evidence type="ECO:0000256" key="2">
    <source>
        <dbReference type="ARBA" id="ARBA00010429"/>
    </source>
</evidence>
<comment type="caution">
    <text evidence="10">The sequence shown here is derived from an EMBL/GenBank/DDBJ whole genome shotgun (WGS) entry which is preliminary data.</text>
</comment>
<evidence type="ECO:0000313" key="10">
    <source>
        <dbReference type="EMBL" id="CAA2975760.1"/>
    </source>
</evidence>
<keyword evidence="4" id="KW-0349">Heme</keyword>
<dbReference type="PANTHER" id="PTHR32439:SF0">
    <property type="entry name" value="FERREDOXIN--NITRITE REDUCTASE, CHLOROPLASTIC"/>
    <property type="match status" value="1"/>
</dbReference>
<evidence type="ECO:0000259" key="9">
    <source>
        <dbReference type="Pfam" id="PF01077"/>
    </source>
</evidence>
<keyword evidence="11" id="KW-1185">Reference proteome</keyword>
<reference evidence="10 11" key="1">
    <citation type="submission" date="2019-12" db="EMBL/GenBank/DDBJ databases">
        <authorList>
            <person name="Alioto T."/>
            <person name="Alioto T."/>
            <person name="Gomez Garrido J."/>
        </authorList>
    </citation>
    <scope>NUCLEOTIDE SEQUENCE [LARGE SCALE GENOMIC DNA]</scope>
</reference>
<name>A0A8S0RAN3_OLEEU</name>